<sequence>MTGAVDSPQHAETAARSLAFMGNAGGDVMDTDGMCDRIEKSDAKVHAFVSEPGRRERLRREGAALLRRWPDPADRPALFGVPVGVKDIIHVDGLPTRAGSALPPEALAGRQAPLVDRLRRAGALVAGKTATAEFAVSAPAPTRNPHDLEHTPGGSSSGSAAAVAAGMVPLAVGTQTIGSMLRPAAYCGVVGFKPTYGRIPTQGVIANAPTFDTVGLFAAHVAGVIPAAQALCDHWRPVVPAVGGPVLGLPDGPYLDRADPDARSAFDDHARQLADRGCTVRRIPFPGDFEDVVAQQFLINRFELAQAHATWFPRYGELYRDETVRAIRAGQKIDKEAYDGALRAREVFRERVRAAMVDAAVDAWLTPAATGPAPRGLGSTGNAIMCLPWSFAGMPAVSVPAGSAPNGLPLGLQLVAAPCADEELLAMAGWVEAIARSGRGGGGSC</sequence>
<dbReference type="InterPro" id="IPR036928">
    <property type="entry name" value="AS_sf"/>
</dbReference>
<evidence type="ECO:0000259" key="2">
    <source>
        <dbReference type="Pfam" id="PF01425"/>
    </source>
</evidence>
<dbReference type="AlphaFoldDB" id="A0A918T9B1"/>
<dbReference type="PANTHER" id="PTHR11895">
    <property type="entry name" value="TRANSAMIDASE"/>
    <property type="match status" value="1"/>
</dbReference>
<dbReference type="Gene3D" id="3.90.1300.10">
    <property type="entry name" value="Amidase signature (AS) domain"/>
    <property type="match status" value="1"/>
</dbReference>
<dbReference type="SUPFAM" id="SSF75304">
    <property type="entry name" value="Amidase signature (AS) enzymes"/>
    <property type="match status" value="1"/>
</dbReference>
<evidence type="ECO:0000313" key="3">
    <source>
        <dbReference type="EMBL" id="GHC33397.1"/>
    </source>
</evidence>
<dbReference type="Pfam" id="PF01425">
    <property type="entry name" value="Amidase"/>
    <property type="match status" value="1"/>
</dbReference>
<accession>A0A918T9B1</accession>
<comment type="caution">
    <text evidence="3">The sequence shown here is derived from an EMBL/GenBank/DDBJ whole genome shotgun (WGS) entry which is preliminary data.</text>
</comment>
<protein>
    <submittedName>
        <fullName evidence="3">Amidase</fullName>
    </submittedName>
</protein>
<organism evidence="3 4">
    <name type="scientific">Streptomyces cinnamoneus</name>
    <name type="common">Streptoverticillium cinnamoneum</name>
    <dbReference type="NCBI Taxonomy" id="53446"/>
    <lineage>
        <taxon>Bacteria</taxon>
        <taxon>Bacillati</taxon>
        <taxon>Actinomycetota</taxon>
        <taxon>Actinomycetes</taxon>
        <taxon>Kitasatosporales</taxon>
        <taxon>Streptomycetaceae</taxon>
        <taxon>Streptomyces</taxon>
        <taxon>Streptomyces cinnamoneus group</taxon>
    </lineage>
</organism>
<feature type="region of interest" description="Disordered" evidence="1">
    <location>
        <begin position="136"/>
        <end position="159"/>
    </location>
</feature>
<evidence type="ECO:0000313" key="4">
    <source>
        <dbReference type="Proteomes" id="UP000646244"/>
    </source>
</evidence>
<dbReference type="Proteomes" id="UP000646244">
    <property type="component" value="Unassembled WGS sequence"/>
</dbReference>
<reference evidence="3" key="1">
    <citation type="journal article" date="2014" name="Int. J. Syst. Evol. Microbiol.">
        <title>Complete genome sequence of Corynebacterium casei LMG S-19264T (=DSM 44701T), isolated from a smear-ripened cheese.</title>
        <authorList>
            <consortium name="US DOE Joint Genome Institute (JGI-PGF)"/>
            <person name="Walter F."/>
            <person name="Albersmeier A."/>
            <person name="Kalinowski J."/>
            <person name="Ruckert C."/>
        </authorList>
    </citation>
    <scope>NUCLEOTIDE SEQUENCE</scope>
    <source>
        <strain evidence="3">JCM 4633</strain>
    </source>
</reference>
<dbReference type="GO" id="GO:0003824">
    <property type="term" value="F:catalytic activity"/>
    <property type="evidence" value="ECO:0007669"/>
    <property type="project" value="InterPro"/>
</dbReference>
<proteinExistence type="predicted"/>
<feature type="domain" description="Amidase" evidence="2">
    <location>
        <begin position="34"/>
        <end position="425"/>
    </location>
</feature>
<evidence type="ECO:0000256" key="1">
    <source>
        <dbReference type="SAM" id="MobiDB-lite"/>
    </source>
</evidence>
<dbReference type="InterPro" id="IPR023631">
    <property type="entry name" value="Amidase_dom"/>
</dbReference>
<name>A0A918T9B1_STRCJ</name>
<reference evidence="3" key="2">
    <citation type="submission" date="2020-09" db="EMBL/GenBank/DDBJ databases">
        <authorList>
            <person name="Sun Q."/>
            <person name="Ohkuma M."/>
        </authorList>
    </citation>
    <scope>NUCLEOTIDE SEQUENCE</scope>
    <source>
        <strain evidence="3">JCM 4633</strain>
    </source>
</reference>
<dbReference type="InterPro" id="IPR000120">
    <property type="entry name" value="Amidase"/>
</dbReference>
<dbReference type="PANTHER" id="PTHR11895:SF67">
    <property type="entry name" value="AMIDASE DOMAIN-CONTAINING PROTEIN"/>
    <property type="match status" value="1"/>
</dbReference>
<gene>
    <name evidence="3" type="ORF">GCM10010507_02340</name>
</gene>
<dbReference type="EMBL" id="BMVB01000001">
    <property type="protein sequence ID" value="GHC33397.1"/>
    <property type="molecule type" value="Genomic_DNA"/>
</dbReference>